<proteinExistence type="predicted"/>
<accession>A0A2N1PPB2</accession>
<reference evidence="6 7" key="1">
    <citation type="journal article" date="2017" name="ISME J.">
        <title>Potential for microbial H2 and metal transformations associated with novel bacteria and archaea in deep terrestrial subsurface sediments.</title>
        <authorList>
            <person name="Hernsdorf A.W."/>
            <person name="Amano Y."/>
            <person name="Miyakawa K."/>
            <person name="Ise K."/>
            <person name="Suzuki Y."/>
            <person name="Anantharaman K."/>
            <person name="Probst A."/>
            <person name="Burstein D."/>
            <person name="Thomas B.C."/>
            <person name="Banfield J.F."/>
        </authorList>
    </citation>
    <scope>NUCLEOTIDE SEQUENCE [LARGE SCALE GENOMIC DNA]</scope>
    <source>
        <strain evidence="6">HGW-Wallbacteria-1</strain>
    </source>
</reference>
<dbReference type="InterPro" id="IPR026000">
    <property type="entry name" value="Apc5_dom"/>
</dbReference>
<dbReference type="SMART" id="SM00044">
    <property type="entry name" value="CYCc"/>
    <property type="match status" value="1"/>
</dbReference>
<organism evidence="6 7">
    <name type="scientific">Candidatus Wallbacteria bacterium HGW-Wallbacteria-1</name>
    <dbReference type="NCBI Taxonomy" id="2013854"/>
    <lineage>
        <taxon>Bacteria</taxon>
        <taxon>Candidatus Walliibacteriota</taxon>
    </lineage>
</organism>
<sequence>MSGETGVIGHSPACGDLSLPNPPVYFTGMTSELSDFRNFMDRYRLIQVSGLPGSGRTSLVLEGIGSKAGARERAIYVKGGETTFRDMLDRLFAEFSRGYEGSLLNAAFIAGSVANNSGDTVPESADISSDTSAAPDDASAPSAKKNHPVSPESVFRLIGLLNQSAGILIIDDYDLLEDVPDQFSGWMCSYLRSATCIVITSSRSSFVIDPALDSAIVTLTGFTSSTGVEYFRKILSERGEKIAQRDLESLAHSLGGHPLSLRLAAAALVDGASALEAGNRALGGVKGLEKGSGLKSHAKSGRDEQVMDGHDGFILGTLTPEMMSALVSLSVLRVAVPPHTAAIVAGGEAVLSLLDDRYLLERDRGGMIMLHPVVAAAAGKFTDQLIVRNAHGRAAAAFRELNAAGSSGSVGEAGEGAFIFQELEHLYRAGDYAACQGRLVESVDRLLEMSRFSELLEMIEKVALAVGSFHPCLELARATVYRSQGRDDRAAELLEELRSGKLDSLLDSENVIVMRSRAALELSQVYRRAGDFNGALAMVEEAVNFFREQGESMDEARSLFWKGDIYKDLGEYVFAVRLFERALSIFQNMGRASESSMCLNALAVIHKNSGDYPRAMNCMEKSLESARGRGNSFSEAVVLNNMVQLFLLRGDLDSARETNSRCMAIRAALGDRLGIAICLNNSASIHRNLGHYDRALEDMESSLSLKREIGDRRGISYSLNDMAMVHMDRGDYPRAMELFTEALSIKRSLGDQRGVVITLLNLGNIYKDTGEFNLSFRHFSEALEIARLMSLASEEAAILHQMGSFIAGTGDIKQARRYYEDSLAVCEQIGNRKLTAKVLGALAGIHRMRGDSVAAESLCRRCLDIAEETGDLRGRAIALNQLGGLLAQRGDSLAARQIFAQSMQIKKDLDDRRGIIETLIPLAKLDYDQGCTEEGMKGLQEALTIARQLGLTKSAVTATVFLAEGYLILDKNGLAEERLESALNICQEIDYPEGMAFICKTYGKLYQKTGDFEKSHFYINLAIDHYDRLNKLDDIEALKADLESMDRVNLDRLIKDRQGNTMESEVARLNSELLDKYGCVTTVMFTDIVGFTSKTESLSEIDTMSLLKVHDDIAEDAVIKYGGRLVKKIGDSVMACFDSPTSALEAGKSLIWELRRYSEGKPVNLSIEVRVGMNTGLAVRRDNDLFGDVVNTAARICHMGKPGDIVMTGTTYQSLEKRSECTFAGERIIRGKKEPVDLYVWSSLDSEPGNPLFAD</sequence>
<dbReference type="Pfam" id="PF13374">
    <property type="entry name" value="TPR_10"/>
    <property type="match status" value="1"/>
</dbReference>
<feature type="repeat" description="TPR" evidence="3">
    <location>
        <begin position="556"/>
        <end position="589"/>
    </location>
</feature>
<dbReference type="Gene3D" id="1.25.40.10">
    <property type="entry name" value="Tetratricopeptide repeat domain"/>
    <property type="match status" value="2"/>
</dbReference>
<dbReference type="Pfam" id="PF12862">
    <property type="entry name" value="ANAPC5"/>
    <property type="match status" value="1"/>
</dbReference>
<evidence type="ECO:0000313" key="7">
    <source>
        <dbReference type="Proteomes" id="UP000233256"/>
    </source>
</evidence>
<dbReference type="InterPro" id="IPR029787">
    <property type="entry name" value="Nucleotide_cyclase"/>
</dbReference>
<feature type="domain" description="Guanylate cyclase" evidence="5">
    <location>
        <begin position="1082"/>
        <end position="1197"/>
    </location>
</feature>
<keyword evidence="2 3" id="KW-0802">TPR repeat</keyword>
<keyword evidence="1" id="KW-0677">Repeat</keyword>
<comment type="caution">
    <text evidence="6">The sequence shown here is derived from an EMBL/GenBank/DDBJ whole genome shotgun (WGS) entry which is preliminary data.</text>
</comment>
<evidence type="ECO:0000256" key="2">
    <source>
        <dbReference type="ARBA" id="ARBA00022803"/>
    </source>
</evidence>
<dbReference type="GO" id="GO:0009190">
    <property type="term" value="P:cyclic nucleotide biosynthetic process"/>
    <property type="evidence" value="ECO:0007669"/>
    <property type="project" value="InterPro"/>
</dbReference>
<dbReference type="PANTHER" id="PTHR45641:SF19">
    <property type="entry name" value="NEPHROCYSTIN-3"/>
    <property type="match status" value="1"/>
</dbReference>
<dbReference type="GO" id="GO:0004016">
    <property type="term" value="F:adenylate cyclase activity"/>
    <property type="evidence" value="ECO:0007669"/>
    <property type="project" value="UniProtKB-ARBA"/>
</dbReference>
<dbReference type="InterPro" id="IPR019734">
    <property type="entry name" value="TPR_rpt"/>
</dbReference>
<dbReference type="PROSITE" id="PS50125">
    <property type="entry name" value="GUANYLATE_CYCLASE_2"/>
    <property type="match status" value="1"/>
</dbReference>
<dbReference type="SUPFAM" id="SSF52540">
    <property type="entry name" value="P-loop containing nucleoside triphosphate hydrolases"/>
    <property type="match status" value="1"/>
</dbReference>
<evidence type="ECO:0000313" key="6">
    <source>
        <dbReference type="EMBL" id="PKK90171.1"/>
    </source>
</evidence>
<dbReference type="EMBL" id="PGXC01000007">
    <property type="protein sequence ID" value="PKK90171.1"/>
    <property type="molecule type" value="Genomic_DNA"/>
</dbReference>
<feature type="region of interest" description="Disordered" evidence="4">
    <location>
        <begin position="120"/>
        <end position="149"/>
    </location>
</feature>
<gene>
    <name evidence="6" type="ORF">CVV64_10605</name>
</gene>
<dbReference type="InterPro" id="IPR027417">
    <property type="entry name" value="P-loop_NTPase"/>
</dbReference>
<dbReference type="Proteomes" id="UP000233256">
    <property type="component" value="Unassembled WGS sequence"/>
</dbReference>
<dbReference type="Pfam" id="PF00211">
    <property type="entry name" value="Guanylate_cyc"/>
    <property type="match status" value="1"/>
</dbReference>
<dbReference type="InterPro" id="IPR001054">
    <property type="entry name" value="A/G_cyclase"/>
</dbReference>
<feature type="repeat" description="TPR" evidence="3">
    <location>
        <begin position="756"/>
        <end position="789"/>
    </location>
</feature>
<dbReference type="InterPro" id="IPR011990">
    <property type="entry name" value="TPR-like_helical_dom_sf"/>
</dbReference>
<feature type="repeat" description="TPR" evidence="3">
    <location>
        <begin position="716"/>
        <end position="749"/>
    </location>
</feature>
<dbReference type="CDD" id="cd07302">
    <property type="entry name" value="CHD"/>
    <property type="match status" value="1"/>
</dbReference>
<evidence type="ECO:0000256" key="1">
    <source>
        <dbReference type="ARBA" id="ARBA00022737"/>
    </source>
</evidence>
<protein>
    <recommendedName>
        <fullName evidence="5">Guanylate cyclase domain-containing protein</fullName>
    </recommendedName>
</protein>
<dbReference type="PANTHER" id="PTHR45641">
    <property type="entry name" value="TETRATRICOPEPTIDE REPEAT PROTEIN (AFU_ORTHOLOGUE AFUA_6G03870)"/>
    <property type="match status" value="1"/>
</dbReference>
<dbReference type="Pfam" id="PF13424">
    <property type="entry name" value="TPR_12"/>
    <property type="match status" value="4"/>
</dbReference>
<dbReference type="SMART" id="SM00028">
    <property type="entry name" value="TPR"/>
    <property type="match status" value="11"/>
</dbReference>
<dbReference type="GO" id="GO:0035556">
    <property type="term" value="P:intracellular signal transduction"/>
    <property type="evidence" value="ECO:0007669"/>
    <property type="project" value="InterPro"/>
</dbReference>
<dbReference type="SUPFAM" id="SSF55073">
    <property type="entry name" value="Nucleotide cyclase"/>
    <property type="match status" value="1"/>
</dbReference>
<dbReference type="SUPFAM" id="SSF48452">
    <property type="entry name" value="TPR-like"/>
    <property type="match status" value="3"/>
</dbReference>
<dbReference type="Gene3D" id="3.30.70.1230">
    <property type="entry name" value="Nucleotide cyclase"/>
    <property type="match status" value="1"/>
</dbReference>
<dbReference type="AlphaFoldDB" id="A0A2N1PPB2"/>
<name>A0A2N1PPB2_9BACT</name>
<dbReference type="PROSITE" id="PS50005">
    <property type="entry name" value="TPR"/>
    <property type="match status" value="3"/>
</dbReference>
<evidence type="ECO:0000259" key="5">
    <source>
        <dbReference type="PROSITE" id="PS50125"/>
    </source>
</evidence>
<feature type="compositionally biased region" description="Low complexity" evidence="4">
    <location>
        <begin position="124"/>
        <end position="143"/>
    </location>
</feature>
<evidence type="ECO:0000256" key="4">
    <source>
        <dbReference type="SAM" id="MobiDB-lite"/>
    </source>
</evidence>
<evidence type="ECO:0000256" key="3">
    <source>
        <dbReference type="PROSITE-ProRule" id="PRU00339"/>
    </source>
</evidence>